<dbReference type="Pfam" id="PF03931">
    <property type="entry name" value="Skp1_POZ"/>
    <property type="match status" value="1"/>
</dbReference>
<dbReference type="OMA" id="IVSEMCT"/>
<evidence type="ECO:0000313" key="9">
    <source>
        <dbReference type="Proteomes" id="UP000483820"/>
    </source>
</evidence>
<dbReference type="AlphaFoldDB" id="E3LEL7"/>
<evidence type="ECO:0000259" key="4">
    <source>
        <dbReference type="Pfam" id="PF01466"/>
    </source>
</evidence>
<keyword evidence="8" id="KW-1185">Reference proteome</keyword>
<comment type="similarity">
    <text evidence="1 3">Belongs to the SKP1 family.</text>
</comment>
<dbReference type="EMBL" id="WUAV01000006">
    <property type="protein sequence ID" value="KAF1747750.1"/>
    <property type="molecule type" value="Genomic_DNA"/>
</dbReference>
<evidence type="ECO:0000256" key="3">
    <source>
        <dbReference type="PIRNR" id="PIRNR028729"/>
    </source>
</evidence>
<dbReference type="InterPro" id="IPR016897">
    <property type="entry name" value="SKP1"/>
</dbReference>
<dbReference type="KEGG" id="crq:GCK72_024216"/>
<comment type="function">
    <text evidence="3">Probable essential component of SCF (SKP1-CUL1-F-box protein) E3 ubiquitin-protein ligase complexes, which mediate the ubiquitination and subsequent proteasomal degradation of target proteins. Regulates cell proliferation during embryonic and larval development.</text>
</comment>
<dbReference type="Gene3D" id="3.30.710.10">
    <property type="entry name" value="Potassium Channel Kv1.1, Chain A"/>
    <property type="match status" value="1"/>
</dbReference>
<dbReference type="Pfam" id="PF01466">
    <property type="entry name" value="Skp1"/>
    <property type="match status" value="1"/>
</dbReference>
<protein>
    <recommendedName>
        <fullName evidence="3">Skp1-related protein</fullName>
    </recommendedName>
</protein>
<evidence type="ECO:0000256" key="2">
    <source>
        <dbReference type="ARBA" id="ARBA00022786"/>
    </source>
</evidence>
<dbReference type="STRING" id="31234.E3LEL7"/>
<accession>E3LEL7</accession>
<proteinExistence type="inferred from homology"/>
<dbReference type="InParanoid" id="E3LEL7"/>
<dbReference type="SUPFAM" id="SSF54695">
    <property type="entry name" value="POZ domain"/>
    <property type="match status" value="1"/>
</dbReference>
<name>E3LEL7_CAERE</name>
<dbReference type="RefSeq" id="XP_003118474.1">
    <property type="nucleotide sequence ID" value="XM_003118426.1"/>
</dbReference>
<dbReference type="PANTHER" id="PTHR11165">
    <property type="entry name" value="SKP1"/>
    <property type="match status" value="1"/>
</dbReference>
<dbReference type="GO" id="GO:0016567">
    <property type="term" value="P:protein ubiquitination"/>
    <property type="evidence" value="ECO:0007669"/>
    <property type="project" value="UniProtKB-UniPathway"/>
</dbReference>
<organism evidence="8">
    <name type="scientific">Caenorhabditis remanei</name>
    <name type="common">Caenorhabditis vulgaris</name>
    <dbReference type="NCBI Taxonomy" id="31234"/>
    <lineage>
        <taxon>Eukaryota</taxon>
        <taxon>Metazoa</taxon>
        <taxon>Ecdysozoa</taxon>
        <taxon>Nematoda</taxon>
        <taxon>Chromadorea</taxon>
        <taxon>Rhabditida</taxon>
        <taxon>Rhabditina</taxon>
        <taxon>Rhabditomorpha</taxon>
        <taxon>Rhabditoidea</taxon>
        <taxon>Rhabditidae</taxon>
        <taxon>Peloderinae</taxon>
        <taxon>Caenorhabditis</taxon>
    </lineage>
</organism>
<keyword evidence="2 3" id="KW-0833">Ubl conjugation pathway</keyword>
<feature type="domain" description="SKP1 component POZ" evidence="5">
    <location>
        <begin position="8"/>
        <end position="65"/>
    </location>
</feature>
<evidence type="ECO:0000313" key="6">
    <source>
        <dbReference type="EMBL" id="EFO83072.1"/>
    </source>
</evidence>
<dbReference type="InterPro" id="IPR016072">
    <property type="entry name" value="Skp1_comp_dimer"/>
</dbReference>
<dbReference type="GO" id="GO:0006511">
    <property type="term" value="P:ubiquitin-dependent protein catabolic process"/>
    <property type="evidence" value="ECO:0007669"/>
    <property type="project" value="InterPro"/>
</dbReference>
<dbReference type="InterPro" id="IPR036296">
    <property type="entry name" value="SKP1-like_dim_sf"/>
</dbReference>
<dbReference type="CTD" id="9824069"/>
<dbReference type="eggNOG" id="KOG1724">
    <property type="taxonomic scope" value="Eukaryota"/>
</dbReference>
<gene>
    <name evidence="6" type="ORF">CRE_00341</name>
    <name evidence="7" type="ORF">GCK72_024216</name>
</gene>
<dbReference type="InterPro" id="IPR016073">
    <property type="entry name" value="Skp1_comp_POZ"/>
</dbReference>
<dbReference type="InterPro" id="IPR001232">
    <property type="entry name" value="SKP1-like"/>
</dbReference>
<reference evidence="7 9" key="2">
    <citation type="submission" date="2019-12" db="EMBL/GenBank/DDBJ databases">
        <title>Chromosome-level assembly of the Caenorhabditis remanei genome.</title>
        <authorList>
            <person name="Teterina A.A."/>
            <person name="Willis J.H."/>
            <person name="Phillips P.C."/>
        </authorList>
    </citation>
    <scope>NUCLEOTIDE SEQUENCE [LARGE SCALE GENOMIC DNA]</scope>
    <source>
        <strain evidence="7 9">PX506</strain>
        <tissue evidence="7">Whole organism</tissue>
    </source>
</reference>
<dbReference type="InterPro" id="IPR011333">
    <property type="entry name" value="SKP1/BTB/POZ_sf"/>
</dbReference>
<dbReference type="GeneID" id="9824069"/>
<evidence type="ECO:0000313" key="7">
    <source>
        <dbReference type="EMBL" id="KAF1747750.1"/>
    </source>
</evidence>
<evidence type="ECO:0000313" key="8">
    <source>
        <dbReference type="Proteomes" id="UP000008281"/>
    </source>
</evidence>
<dbReference type="HOGENOM" id="CLU_059252_1_1_1"/>
<dbReference type="Proteomes" id="UP000483820">
    <property type="component" value="Chromosome X"/>
</dbReference>
<dbReference type="SUPFAM" id="SSF81382">
    <property type="entry name" value="Skp1 dimerisation domain-like"/>
    <property type="match status" value="1"/>
</dbReference>
<dbReference type="SMART" id="SM00512">
    <property type="entry name" value="Skp1"/>
    <property type="match status" value="1"/>
</dbReference>
<dbReference type="Proteomes" id="UP000008281">
    <property type="component" value="Unassembled WGS sequence"/>
</dbReference>
<dbReference type="OrthoDB" id="2342932at2759"/>
<sequence length="154" mass="17509">MAEEFFYKLESSDGKEVLFSETAIKQSKTLSDLLVTLGNTDEVIPMEIIKETPLKKVAAWCEHHKGEEIPTAEESNPRMVEVPEWDRDFLKMSNMELYDLICAANYLDIKRLLNYSCKIVSEMCTGKTAEELRQIFGIPTDEEDAANGLLPARD</sequence>
<evidence type="ECO:0000259" key="5">
    <source>
        <dbReference type="Pfam" id="PF03931"/>
    </source>
</evidence>
<reference evidence="6" key="1">
    <citation type="submission" date="2007-07" db="EMBL/GenBank/DDBJ databases">
        <title>PCAP assembly of the Caenorhabditis remanei genome.</title>
        <authorList>
            <consortium name="The Caenorhabditis remanei Sequencing Consortium"/>
            <person name="Wilson R.K."/>
        </authorList>
    </citation>
    <scope>NUCLEOTIDE SEQUENCE [LARGE SCALE GENOMIC DNA]</scope>
    <source>
        <strain evidence="6">PB4641</strain>
    </source>
</reference>
<evidence type="ECO:0000256" key="1">
    <source>
        <dbReference type="ARBA" id="ARBA00009993"/>
    </source>
</evidence>
<dbReference type="PIRSF" id="PIRSF028729">
    <property type="entry name" value="E3_ubiquit_lig_SCF_Skp"/>
    <property type="match status" value="1"/>
</dbReference>
<feature type="domain" description="SKP1 component dimerisation" evidence="4">
    <location>
        <begin position="110"/>
        <end position="143"/>
    </location>
</feature>
<comment type="pathway">
    <text evidence="3">Protein modification; protein ubiquitination.</text>
</comment>
<dbReference type="EMBL" id="DS268407">
    <property type="protein sequence ID" value="EFO83072.1"/>
    <property type="molecule type" value="Genomic_DNA"/>
</dbReference>
<dbReference type="FunFam" id="3.30.710.10:FF:000124">
    <property type="entry name" value="Protein CBG09126"/>
    <property type="match status" value="1"/>
</dbReference>
<dbReference type="UniPathway" id="UPA00143"/>
<dbReference type="CDD" id="cd18322">
    <property type="entry name" value="BTB_POZ_SKP1"/>
    <property type="match status" value="1"/>
</dbReference>